<dbReference type="AlphaFoldDB" id="A0AAE0G047"/>
<gene>
    <name evidence="2" type="ORF">CYMTET_22596</name>
</gene>
<evidence type="ECO:0000313" key="2">
    <source>
        <dbReference type="EMBL" id="KAK3268932.1"/>
    </source>
</evidence>
<evidence type="ECO:0000256" key="1">
    <source>
        <dbReference type="SAM" id="MobiDB-lite"/>
    </source>
</evidence>
<accession>A0AAE0G047</accession>
<proteinExistence type="predicted"/>
<feature type="region of interest" description="Disordered" evidence="1">
    <location>
        <begin position="65"/>
        <end position="117"/>
    </location>
</feature>
<evidence type="ECO:0000313" key="3">
    <source>
        <dbReference type="Proteomes" id="UP001190700"/>
    </source>
</evidence>
<sequence>MGEERFDVADKLVQTALAISTMEPDVRAELRAVATDISRHKGGTDARKMPNCGARPATFLARLSGRSGADSQGPSSLGVANAPHRVHVARPRPQPRYVPPPSSKDAMHGPTGRQARLAPQPSFKEVAMPTSDVRDGVELKAGEERGAVATQSDHVVACETIRAACLQNPQNTALWNRFACITMRDPSLTRHSKFLAKVVSASARSRKSARWVGMPLDLAGCLVLSAQRCPGFCL</sequence>
<keyword evidence="3" id="KW-1185">Reference proteome</keyword>
<feature type="compositionally biased region" description="Pro residues" evidence="1">
    <location>
        <begin position="92"/>
        <end position="102"/>
    </location>
</feature>
<name>A0AAE0G047_9CHLO</name>
<organism evidence="2 3">
    <name type="scientific">Cymbomonas tetramitiformis</name>
    <dbReference type="NCBI Taxonomy" id="36881"/>
    <lineage>
        <taxon>Eukaryota</taxon>
        <taxon>Viridiplantae</taxon>
        <taxon>Chlorophyta</taxon>
        <taxon>Pyramimonadophyceae</taxon>
        <taxon>Pyramimonadales</taxon>
        <taxon>Pyramimonadaceae</taxon>
        <taxon>Cymbomonas</taxon>
    </lineage>
</organism>
<comment type="caution">
    <text evidence="2">The sequence shown here is derived from an EMBL/GenBank/DDBJ whole genome shotgun (WGS) entry which is preliminary data.</text>
</comment>
<reference evidence="2 3" key="1">
    <citation type="journal article" date="2015" name="Genome Biol. Evol.">
        <title>Comparative Genomics of a Bacterivorous Green Alga Reveals Evolutionary Causalities and Consequences of Phago-Mixotrophic Mode of Nutrition.</title>
        <authorList>
            <person name="Burns J.A."/>
            <person name="Paasch A."/>
            <person name="Narechania A."/>
            <person name="Kim E."/>
        </authorList>
    </citation>
    <scope>NUCLEOTIDE SEQUENCE [LARGE SCALE GENOMIC DNA]</scope>
    <source>
        <strain evidence="2 3">PLY_AMNH</strain>
    </source>
</reference>
<protein>
    <submittedName>
        <fullName evidence="2">Uncharacterized protein</fullName>
    </submittedName>
</protein>
<dbReference type="Proteomes" id="UP001190700">
    <property type="component" value="Unassembled WGS sequence"/>
</dbReference>
<dbReference type="EMBL" id="LGRX02011467">
    <property type="protein sequence ID" value="KAK3268932.1"/>
    <property type="molecule type" value="Genomic_DNA"/>
</dbReference>